<dbReference type="AlphaFoldDB" id="A0A6G0X891"/>
<dbReference type="VEuPathDB" id="FungiDB:AeMF1_017840"/>
<dbReference type="EMBL" id="VJMJ01000089">
    <property type="protein sequence ID" value="KAF0736295.1"/>
    <property type="molecule type" value="Genomic_DNA"/>
</dbReference>
<comment type="caution">
    <text evidence="2">The sequence shown here is derived from an EMBL/GenBank/DDBJ whole genome shotgun (WGS) entry which is preliminary data.</text>
</comment>
<feature type="region of interest" description="Disordered" evidence="1">
    <location>
        <begin position="139"/>
        <end position="195"/>
    </location>
</feature>
<organism evidence="2 3">
    <name type="scientific">Aphanomyces euteiches</name>
    <dbReference type="NCBI Taxonomy" id="100861"/>
    <lineage>
        <taxon>Eukaryota</taxon>
        <taxon>Sar</taxon>
        <taxon>Stramenopiles</taxon>
        <taxon>Oomycota</taxon>
        <taxon>Saprolegniomycetes</taxon>
        <taxon>Saprolegniales</taxon>
        <taxon>Verrucalvaceae</taxon>
        <taxon>Aphanomyces</taxon>
    </lineage>
</organism>
<evidence type="ECO:0000313" key="2">
    <source>
        <dbReference type="EMBL" id="KAF0736295.1"/>
    </source>
</evidence>
<sequence>MDVPVFGLFKNSVRKMITEELIADATGDLYSISKPAAIRIASSCWLVDAFSKNVVSGFRSTGLWPILHGQMMKRFLLFQDGGVPESFVQAAWIERRQTFGAELLSLPAKSKKGKRRKTIDVGERILTMSLLDNIDKSVRERRESAKRKKDLQAKRARKRTAKKTEANHSAHTKRALTTARKTTKRRQNKAANCLP</sequence>
<dbReference type="Proteomes" id="UP000481153">
    <property type="component" value="Unassembled WGS sequence"/>
</dbReference>
<evidence type="ECO:0000256" key="1">
    <source>
        <dbReference type="SAM" id="MobiDB-lite"/>
    </source>
</evidence>
<gene>
    <name evidence="2" type="ORF">Ae201684_007316</name>
</gene>
<reference evidence="2 3" key="1">
    <citation type="submission" date="2019-07" db="EMBL/GenBank/DDBJ databases">
        <title>Genomics analysis of Aphanomyces spp. identifies a new class of oomycete effector associated with host adaptation.</title>
        <authorList>
            <person name="Gaulin E."/>
        </authorList>
    </citation>
    <scope>NUCLEOTIDE SEQUENCE [LARGE SCALE GENOMIC DNA]</scope>
    <source>
        <strain evidence="2 3">ATCC 201684</strain>
    </source>
</reference>
<evidence type="ECO:0000313" key="3">
    <source>
        <dbReference type="Proteomes" id="UP000481153"/>
    </source>
</evidence>
<feature type="compositionally biased region" description="Basic residues" evidence="1">
    <location>
        <begin position="144"/>
        <end position="161"/>
    </location>
</feature>
<protein>
    <recommendedName>
        <fullName evidence="4">DDE-1 domain-containing protein</fullName>
    </recommendedName>
</protein>
<evidence type="ECO:0008006" key="4">
    <source>
        <dbReference type="Google" id="ProtNLM"/>
    </source>
</evidence>
<accession>A0A6G0X891</accession>
<keyword evidence="3" id="KW-1185">Reference proteome</keyword>
<proteinExistence type="predicted"/>
<name>A0A6G0X891_9STRA</name>